<dbReference type="EC" id="4.2.99.18" evidence="15"/>
<keyword evidence="5 15" id="KW-0227">DNA damage</keyword>
<dbReference type="InterPro" id="IPR010979">
    <property type="entry name" value="Ribosomal_uS13-like_H2TH"/>
</dbReference>
<feature type="domain" description="FPG-type" evidence="16">
    <location>
        <begin position="237"/>
        <end position="271"/>
    </location>
</feature>
<dbReference type="PANTHER" id="PTHR22993">
    <property type="entry name" value="FORMAMIDOPYRIMIDINE-DNA GLYCOSYLASE"/>
    <property type="match status" value="1"/>
</dbReference>
<dbReference type="GO" id="GO:0003684">
    <property type="term" value="F:damaged DNA binding"/>
    <property type="evidence" value="ECO:0007669"/>
    <property type="project" value="InterPro"/>
</dbReference>
<reference evidence="18 19" key="1">
    <citation type="journal article" date="2014" name="BMC Genomics">
        <title>Comparison of environmental and isolate Sulfobacillus genomes reveals diverse carbon, sulfur, nitrogen, and hydrogen metabolisms.</title>
        <authorList>
            <person name="Justice N.B."/>
            <person name="Norman A."/>
            <person name="Brown C.T."/>
            <person name="Singh A."/>
            <person name="Thomas B.C."/>
            <person name="Banfield J.F."/>
        </authorList>
    </citation>
    <scope>NUCLEOTIDE SEQUENCE [LARGE SCALE GENOMIC DNA]</scope>
    <source>
        <strain evidence="18">AMDSBA3</strain>
    </source>
</reference>
<evidence type="ECO:0000256" key="11">
    <source>
        <dbReference type="ARBA" id="ARBA00023239"/>
    </source>
</evidence>
<feature type="active site" description="Proton donor" evidence="15">
    <location>
        <position position="3"/>
    </location>
</feature>
<evidence type="ECO:0000256" key="10">
    <source>
        <dbReference type="ARBA" id="ARBA00023204"/>
    </source>
</evidence>
<dbReference type="Pfam" id="PF06831">
    <property type="entry name" value="H2TH"/>
    <property type="match status" value="1"/>
</dbReference>
<dbReference type="GO" id="GO:0034039">
    <property type="term" value="F:8-oxo-7,8-dihydroguanine DNA N-glycosylase activity"/>
    <property type="evidence" value="ECO:0007669"/>
    <property type="project" value="TreeGrafter"/>
</dbReference>
<dbReference type="FunFam" id="1.10.8.50:FF:000003">
    <property type="entry name" value="Formamidopyrimidine-DNA glycosylase"/>
    <property type="match status" value="1"/>
</dbReference>
<comment type="catalytic activity">
    <reaction evidence="1 15">
        <text>Hydrolysis of DNA containing ring-opened 7-methylguanine residues, releasing 2,6-diamino-4-hydroxy-5-(N-methyl)formamidopyrimidine.</text>
        <dbReference type="EC" id="3.2.2.23"/>
    </reaction>
</comment>
<dbReference type="NCBIfam" id="TIGR00577">
    <property type="entry name" value="fpg"/>
    <property type="match status" value="1"/>
</dbReference>
<evidence type="ECO:0000256" key="13">
    <source>
        <dbReference type="ARBA" id="ARBA00023295"/>
    </source>
</evidence>
<feature type="active site" description="Proton donor; for delta-elimination activity" evidence="15">
    <location>
        <position position="261"/>
    </location>
</feature>
<dbReference type="InterPro" id="IPR015887">
    <property type="entry name" value="DNA_glyclase_Znf_dom_DNA_BS"/>
</dbReference>
<name>A0A2T2WDX6_9FIRM</name>
<evidence type="ECO:0000256" key="15">
    <source>
        <dbReference type="HAMAP-Rule" id="MF_00103"/>
    </source>
</evidence>
<dbReference type="GO" id="GO:0008270">
    <property type="term" value="F:zinc ion binding"/>
    <property type="evidence" value="ECO:0007669"/>
    <property type="project" value="UniProtKB-UniRule"/>
</dbReference>
<sequence>MPELPEVETIRRYLNASLPHWQVQAVVHLDERMVKHSPVGPEEIRDRLTGATFTRVERMGKFLLLSMSTNGALLLHLGMSGRLVLEDSVVPRQRHTHLVLDLGSRELRLVDPRRFGRIAWATRPYSQSLHLGVDPLSRRFSGQVLYQLLAGRTTAIKTALLNQQLVAGIGNIYADEALYAARIHPARVAGHLTREEVDRLARAIRKVLRVSLAHRGTSFSDYVDALGHPGANQYYLNVYGREQLACRRCKNLIQREVLGGRSSHFCPRCQPQLPPAVTTMVEQGARHAEI</sequence>
<dbReference type="InterPro" id="IPR010663">
    <property type="entry name" value="Znf_FPG/IleRS"/>
</dbReference>
<dbReference type="GO" id="GO:0003690">
    <property type="term" value="F:double-stranded DNA binding"/>
    <property type="evidence" value="ECO:0007669"/>
    <property type="project" value="UniProtKB-ARBA"/>
</dbReference>
<evidence type="ECO:0000256" key="12">
    <source>
        <dbReference type="ARBA" id="ARBA00023268"/>
    </source>
</evidence>
<dbReference type="EC" id="3.2.2.23" evidence="15"/>
<dbReference type="Gene3D" id="1.10.8.50">
    <property type="match status" value="1"/>
</dbReference>
<evidence type="ECO:0000256" key="14">
    <source>
        <dbReference type="ARBA" id="ARBA00044632"/>
    </source>
</evidence>
<evidence type="ECO:0000259" key="17">
    <source>
        <dbReference type="PROSITE" id="PS51068"/>
    </source>
</evidence>
<evidence type="ECO:0000256" key="6">
    <source>
        <dbReference type="ARBA" id="ARBA00022771"/>
    </source>
</evidence>
<keyword evidence="11 15" id="KW-0456">Lyase</keyword>
<comment type="caution">
    <text evidence="18">The sequence shown here is derived from an EMBL/GenBank/DDBJ whole genome shotgun (WGS) entry which is preliminary data.</text>
</comment>
<evidence type="ECO:0000256" key="7">
    <source>
        <dbReference type="ARBA" id="ARBA00022801"/>
    </source>
</evidence>
<evidence type="ECO:0000313" key="18">
    <source>
        <dbReference type="EMBL" id="PSR20434.1"/>
    </source>
</evidence>
<dbReference type="InterPro" id="IPR035937">
    <property type="entry name" value="FPG_N"/>
</dbReference>
<accession>A0A2T2WDX6</accession>
<keyword evidence="8 15" id="KW-0862">Zinc</keyword>
<dbReference type="Pfam" id="PF01149">
    <property type="entry name" value="Fapy_DNA_glyco"/>
    <property type="match status" value="1"/>
</dbReference>
<dbReference type="SMART" id="SM00898">
    <property type="entry name" value="Fapy_DNA_glyco"/>
    <property type="match status" value="1"/>
</dbReference>
<dbReference type="GO" id="GO:0006284">
    <property type="term" value="P:base-excision repair"/>
    <property type="evidence" value="ECO:0007669"/>
    <property type="project" value="InterPro"/>
</dbReference>
<organism evidence="18 19">
    <name type="scientific">Sulfobacillus acidophilus</name>
    <dbReference type="NCBI Taxonomy" id="53633"/>
    <lineage>
        <taxon>Bacteria</taxon>
        <taxon>Bacillati</taxon>
        <taxon>Bacillota</taxon>
        <taxon>Clostridia</taxon>
        <taxon>Eubacteriales</taxon>
        <taxon>Clostridiales Family XVII. Incertae Sedis</taxon>
        <taxon>Sulfobacillus</taxon>
    </lineage>
</organism>
<evidence type="ECO:0000256" key="5">
    <source>
        <dbReference type="ARBA" id="ARBA00022763"/>
    </source>
</evidence>
<keyword evidence="13 15" id="KW-0326">Glycosidase</keyword>
<dbReference type="PROSITE" id="PS51068">
    <property type="entry name" value="FPG_CAT"/>
    <property type="match status" value="1"/>
</dbReference>
<keyword evidence="7 15" id="KW-0378">Hydrolase</keyword>
<comment type="function">
    <text evidence="15">Involved in base excision repair of DNA damaged by oxidation or by mutagenic agents. Acts as DNA glycosylase that recognizes and removes damaged bases. Has a preference for oxidized purines, such as 7,8-dihydro-8-oxoguanine (8-oxoG). Has AP (apurinic/apyrimidinic) lyase activity and introduces nicks in the DNA strand. Cleaves the DNA backbone by beta-delta elimination to generate a single-strand break at the site of the removed base with both 3'- and 5'-phosphates.</text>
</comment>
<feature type="domain" description="Formamidopyrimidine-DNA glycosylase catalytic" evidence="17">
    <location>
        <begin position="2"/>
        <end position="116"/>
    </location>
</feature>
<dbReference type="InterPro" id="IPR015886">
    <property type="entry name" value="H2TH_FPG"/>
</dbReference>
<evidence type="ECO:0000256" key="1">
    <source>
        <dbReference type="ARBA" id="ARBA00001668"/>
    </source>
</evidence>
<comment type="subunit">
    <text evidence="3 15">Monomer.</text>
</comment>
<evidence type="ECO:0000256" key="8">
    <source>
        <dbReference type="ARBA" id="ARBA00022833"/>
    </source>
</evidence>
<feature type="binding site" evidence="15">
    <location>
        <position position="113"/>
    </location>
    <ligand>
        <name>DNA</name>
        <dbReference type="ChEBI" id="CHEBI:16991"/>
    </ligand>
</feature>
<protein>
    <recommendedName>
        <fullName evidence="15">Formamidopyrimidine-DNA glycosylase</fullName>
        <shortName evidence="15">Fapy-DNA glycosylase</shortName>
        <ecNumber evidence="15">3.2.2.23</ecNumber>
    </recommendedName>
    <alternativeName>
        <fullName evidence="15">DNA-(apurinic or apyrimidinic site) lyase MutM</fullName>
        <shortName evidence="15">AP lyase MutM</shortName>
        <ecNumber evidence="15">4.2.99.18</ecNumber>
    </alternativeName>
</protein>
<dbReference type="PROSITE" id="PS51066">
    <property type="entry name" value="ZF_FPG_2"/>
    <property type="match status" value="1"/>
</dbReference>
<evidence type="ECO:0000313" key="19">
    <source>
        <dbReference type="Proteomes" id="UP000241848"/>
    </source>
</evidence>
<evidence type="ECO:0000259" key="16">
    <source>
        <dbReference type="PROSITE" id="PS51066"/>
    </source>
</evidence>
<dbReference type="NCBIfam" id="NF002211">
    <property type="entry name" value="PRK01103.1"/>
    <property type="match status" value="1"/>
</dbReference>
<dbReference type="SUPFAM" id="SSF46946">
    <property type="entry name" value="S13-like H2TH domain"/>
    <property type="match status" value="1"/>
</dbReference>
<keyword evidence="6 15" id="KW-0863">Zinc-finger</keyword>
<feature type="binding site" evidence="15">
    <location>
        <position position="95"/>
    </location>
    <ligand>
        <name>DNA</name>
        <dbReference type="ChEBI" id="CHEBI:16991"/>
    </ligand>
</feature>
<evidence type="ECO:0000256" key="2">
    <source>
        <dbReference type="ARBA" id="ARBA00009409"/>
    </source>
</evidence>
<dbReference type="PROSITE" id="PS01242">
    <property type="entry name" value="ZF_FPG_1"/>
    <property type="match status" value="1"/>
</dbReference>
<dbReference type="CDD" id="cd08966">
    <property type="entry name" value="EcFpg-like_N"/>
    <property type="match status" value="1"/>
</dbReference>
<keyword evidence="10 15" id="KW-0234">DNA repair</keyword>
<feature type="active site" description="Schiff-base intermediate with DNA" evidence="15">
    <location>
        <position position="2"/>
    </location>
</feature>
<dbReference type="SMART" id="SM01232">
    <property type="entry name" value="H2TH"/>
    <property type="match status" value="1"/>
</dbReference>
<comment type="similarity">
    <text evidence="2 15">Belongs to the FPG family.</text>
</comment>
<keyword evidence="9 15" id="KW-0238">DNA-binding</keyword>
<dbReference type="SUPFAM" id="SSF81624">
    <property type="entry name" value="N-terminal domain of MutM-like DNA repair proteins"/>
    <property type="match status" value="1"/>
</dbReference>
<dbReference type="SUPFAM" id="SSF57716">
    <property type="entry name" value="Glucocorticoid receptor-like (DNA-binding domain)"/>
    <property type="match status" value="1"/>
</dbReference>
<dbReference type="Pfam" id="PF06827">
    <property type="entry name" value="zf-FPG_IleRS"/>
    <property type="match status" value="1"/>
</dbReference>
<keyword evidence="12 15" id="KW-0511">Multifunctional enzyme</keyword>
<dbReference type="GO" id="GO:0140078">
    <property type="term" value="F:class I DNA-(apurinic or apyrimidinic site) endonuclease activity"/>
    <property type="evidence" value="ECO:0007669"/>
    <property type="project" value="UniProtKB-EC"/>
</dbReference>
<dbReference type="HAMAP" id="MF_00103">
    <property type="entry name" value="Fapy_DNA_glycosyl"/>
    <property type="match status" value="1"/>
</dbReference>
<evidence type="ECO:0000256" key="3">
    <source>
        <dbReference type="ARBA" id="ARBA00011245"/>
    </source>
</evidence>
<feature type="active site" description="Proton donor; for beta-elimination activity" evidence="15">
    <location>
        <position position="61"/>
    </location>
</feature>
<dbReference type="Gene3D" id="3.20.190.10">
    <property type="entry name" value="MutM-like, N-terminal"/>
    <property type="match status" value="1"/>
</dbReference>
<comment type="catalytic activity">
    <reaction evidence="14 15">
        <text>2'-deoxyribonucleotide-(2'-deoxyribose 5'-phosphate)-2'-deoxyribonucleotide-DNA = a 3'-end 2'-deoxyribonucleotide-(2,3-dehydro-2,3-deoxyribose 5'-phosphate)-DNA + a 5'-end 5'-phospho-2'-deoxyribonucleoside-DNA + H(+)</text>
        <dbReference type="Rhea" id="RHEA:66592"/>
        <dbReference type="Rhea" id="RHEA-COMP:13180"/>
        <dbReference type="Rhea" id="RHEA-COMP:16897"/>
        <dbReference type="Rhea" id="RHEA-COMP:17067"/>
        <dbReference type="ChEBI" id="CHEBI:15378"/>
        <dbReference type="ChEBI" id="CHEBI:136412"/>
        <dbReference type="ChEBI" id="CHEBI:157695"/>
        <dbReference type="ChEBI" id="CHEBI:167181"/>
        <dbReference type="EC" id="4.2.99.18"/>
    </reaction>
</comment>
<dbReference type="InterPro" id="IPR000214">
    <property type="entry name" value="Znf_DNA_glyclase/AP_lyase"/>
</dbReference>
<feature type="binding site" evidence="15">
    <location>
        <position position="152"/>
    </location>
    <ligand>
        <name>DNA</name>
        <dbReference type="ChEBI" id="CHEBI:16991"/>
    </ligand>
</feature>
<gene>
    <name evidence="15" type="primary">mutM</name>
    <name evidence="15" type="synonym">fpg</name>
    <name evidence="18" type="ORF">C7B45_15005</name>
</gene>
<evidence type="ECO:0000256" key="4">
    <source>
        <dbReference type="ARBA" id="ARBA00022723"/>
    </source>
</evidence>
<keyword evidence="4 15" id="KW-0479">Metal-binding</keyword>
<dbReference type="InterPro" id="IPR020629">
    <property type="entry name" value="FPG_Glyclase"/>
</dbReference>
<dbReference type="AlphaFoldDB" id="A0A2T2WDX6"/>
<dbReference type="PANTHER" id="PTHR22993:SF9">
    <property type="entry name" value="FORMAMIDOPYRIMIDINE-DNA GLYCOSYLASE"/>
    <property type="match status" value="1"/>
</dbReference>
<dbReference type="EMBL" id="PXYV01000063">
    <property type="protein sequence ID" value="PSR20434.1"/>
    <property type="molecule type" value="Genomic_DNA"/>
</dbReference>
<dbReference type="InterPro" id="IPR012319">
    <property type="entry name" value="FPG_cat"/>
</dbReference>
<comment type="cofactor">
    <cofactor evidence="15">
        <name>Zn(2+)</name>
        <dbReference type="ChEBI" id="CHEBI:29105"/>
    </cofactor>
    <text evidence="15">Binds 1 zinc ion per subunit.</text>
</comment>
<evidence type="ECO:0000256" key="9">
    <source>
        <dbReference type="ARBA" id="ARBA00023125"/>
    </source>
</evidence>
<proteinExistence type="inferred from homology"/>
<dbReference type="Proteomes" id="UP000241848">
    <property type="component" value="Unassembled WGS sequence"/>
</dbReference>